<dbReference type="STRING" id="1314781.A0A165I9Q1"/>
<protein>
    <submittedName>
        <fullName evidence="2">DUF1768-domain-containing protein</fullName>
    </submittedName>
</protein>
<evidence type="ECO:0000259" key="1">
    <source>
        <dbReference type="Pfam" id="PF08719"/>
    </source>
</evidence>
<evidence type="ECO:0000313" key="2">
    <source>
        <dbReference type="EMBL" id="KZV93097.1"/>
    </source>
</evidence>
<feature type="non-terminal residue" evidence="2">
    <location>
        <position position="141"/>
    </location>
</feature>
<dbReference type="SUPFAM" id="SSF143990">
    <property type="entry name" value="YbiA-like"/>
    <property type="match status" value="1"/>
</dbReference>
<dbReference type="Gene3D" id="1.10.357.40">
    <property type="entry name" value="YbiA-like"/>
    <property type="match status" value="1"/>
</dbReference>
<sequence>FDGANPNHPFSLISPHKIMHKKKLYRTASHLYHAYMFMKTRSELVEQMRDLEDPRATKYLALRHDSTKRSDWEQVWLEKMDETMYAKFTQHADLREELLRTGDVLLVNSDSSDGVWGVGNNGLGMNHLGKSLMRVRDRIVR</sequence>
<dbReference type="InterPro" id="IPR012816">
    <property type="entry name" value="NADAR"/>
</dbReference>
<feature type="non-terminal residue" evidence="2">
    <location>
        <position position="1"/>
    </location>
</feature>
<feature type="domain" description="NADAR" evidence="1">
    <location>
        <begin position="7"/>
        <end position="139"/>
    </location>
</feature>
<dbReference type="CDD" id="cd15457">
    <property type="entry name" value="NADAR"/>
    <property type="match status" value="1"/>
</dbReference>
<dbReference type="Pfam" id="PF08719">
    <property type="entry name" value="NADAR"/>
    <property type="match status" value="1"/>
</dbReference>
<dbReference type="InParanoid" id="A0A165I9Q1"/>
<proteinExistence type="predicted"/>
<name>A0A165I9Q1_EXIGL</name>
<dbReference type="OrthoDB" id="206452at2759"/>
<evidence type="ECO:0000313" key="3">
    <source>
        <dbReference type="Proteomes" id="UP000077266"/>
    </source>
</evidence>
<dbReference type="EMBL" id="KV425996">
    <property type="protein sequence ID" value="KZV93097.1"/>
    <property type="molecule type" value="Genomic_DNA"/>
</dbReference>
<organism evidence="2 3">
    <name type="scientific">Exidia glandulosa HHB12029</name>
    <dbReference type="NCBI Taxonomy" id="1314781"/>
    <lineage>
        <taxon>Eukaryota</taxon>
        <taxon>Fungi</taxon>
        <taxon>Dikarya</taxon>
        <taxon>Basidiomycota</taxon>
        <taxon>Agaricomycotina</taxon>
        <taxon>Agaricomycetes</taxon>
        <taxon>Auriculariales</taxon>
        <taxon>Exidiaceae</taxon>
        <taxon>Exidia</taxon>
    </lineage>
</organism>
<keyword evidence="3" id="KW-1185">Reference proteome</keyword>
<dbReference type="InterPro" id="IPR037238">
    <property type="entry name" value="YbiA-like_sf"/>
</dbReference>
<gene>
    <name evidence="2" type="ORF">EXIGLDRAFT_571416</name>
</gene>
<dbReference type="NCBIfam" id="TIGR02464">
    <property type="entry name" value="ribofla_fusion"/>
    <property type="match status" value="1"/>
</dbReference>
<reference evidence="2 3" key="1">
    <citation type="journal article" date="2016" name="Mol. Biol. Evol.">
        <title>Comparative Genomics of Early-Diverging Mushroom-Forming Fungi Provides Insights into the Origins of Lignocellulose Decay Capabilities.</title>
        <authorList>
            <person name="Nagy L.G."/>
            <person name="Riley R."/>
            <person name="Tritt A."/>
            <person name="Adam C."/>
            <person name="Daum C."/>
            <person name="Floudas D."/>
            <person name="Sun H."/>
            <person name="Yadav J.S."/>
            <person name="Pangilinan J."/>
            <person name="Larsson K.H."/>
            <person name="Matsuura K."/>
            <person name="Barry K."/>
            <person name="Labutti K."/>
            <person name="Kuo R."/>
            <person name="Ohm R.A."/>
            <person name="Bhattacharya S.S."/>
            <person name="Shirouzu T."/>
            <person name="Yoshinaga Y."/>
            <person name="Martin F.M."/>
            <person name="Grigoriev I.V."/>
            <person name="Hibbett D.S."/>
        </authorList>
    </citation>
    <scope>NUCLEOTIDE SEQUENCE [LARGE SCALE GENOMIC DNA]</scope>
    <source>
        <strain evidence="2 3">HHB12029</strain>
    </source>
</reference>
<dbReference type="AlphaFoldDB" id="A0A165I9Q1"/>
<dbReference type="Proteomes" id="UP000077266">
    <property type="component" value="Unassembled WGS sequence"/>
</dbReference>
<accession>A0A165I9Q1</accession>